<dbReference type="AlphaFoldDB" id="X1U4T1"/>
<evidence type="ECO:0000313" key="1">
    <source>
        <dbReference type="EMBL" id="GAJ12479.1"/>
    </source>
</evidence>
<sequence length="46" mass="5109">TIGETINIRFTVLKCALTNIFRARWGLVTPEEIPGDTWAKVHAGVL</sequence>
<comment type="caution">
    <text evidence="1">The sequence shown here is derived from an EMBL/GenBank/DDBJ whole genome shotgun (WGS) entry which is preliminary data.</text>
</comment>
<protein>
    <submittedName>
        <fullName evidence="1">Uncharacterized protein</fullName>
    </submittedName>
</protein>
<feature type="non-terminal residue" evidence="1">
    <location>
        <position position="1"/>
    </location>
</feature>
<dbReference type="EMBL" id="BARW01029714">
    <property type="protein sequence ID" value="GAJ12479.1"/>
    <property type="molecule type" value="Genomic_DNA"/>
</dbReference>
<organism evidence="1">
    <name type="scientific">marine sediment metagenome</name>
    <dbReference type="NCBI Taxonomy" id="412755"/>
    <lineage>
        <taxon>unclassified sequences</taxon>
        <taxon>metagenomes</taxon>
        <taxon>ecological metagenomes</taxon>
    </lineage>
</organism>
<gene>
    <name evidence="1" type="ORF">S12H4_47683</name>
</gene>
<name>X1U4T1_9ZZZZ</name>
<reference evidence="1" key="1">
    <citation type="journal article" date="2014" name="Front. Microbiol.">
        <title>High frequency of phylogenetically diverse reductive dehalogenase-homologous genes in deep subseafloor sedimentary metagenomes.</title>
        <authorList>
            <person name="Kawai M."/>
            <person name="Futagami T."/>
            <person name="Toyoda A."/>
            <person name="Takaki Y."/>
            <person name="Nishi S."/>
            <person name="Hori S."/>
            <person name="Arai W."/>
            <person name="Tsubouchi T."/>
            <person name="Morono Y."/>
            <person name="Uchiyama I."/>
            <person name="Ito T."/>
            <person name="Fujiyama A."/>
            <person name="Inagaki F."/>
            <person name="Takami H."/>
        </authorList>
    </citation>
    <scope>NUCLEOTIDE SEQUENCE</scope>
    <source>
        <strain evidence="1">Expedition CK06-06</strain>
    </source>
</reference>
<proteinExistence type="predicted"/>
<accession>X1U4T1</accession>